<organism evidence="3 4">
    <name type="scientific">Rotaria sordida</name>
    <dbReference type="NCBI Taxonomy" id="392033"/>
    <lineage>
        <taxon>Eukaryota</taxon>
        <taxon>Metazoa</taxon>
        <taxon>Spiralia</taxon>
        <taxon>Gnathifera</taxon>
        <taxon>Rotifera</taxon>
        <taxon>Eurotatoria</taxon>
        <taxon>Bdelloidea</taxon>
        <taxon>Philodinida</taxon>
        <taxon>Philodinidae</taxon>
        <taxon>Rotaria</taxon>
    </lineage>
</organism>
<dbReference type="InterPro" id="IPR052090">
    <property type="entry name" value="Cytolytic_pore-forming_toxin"/>
</dbReference>
<reference evidence="3" key="1">
    <citation type="submission" date="2021-02" db="EMBL/GenBank/DDBJ databases">
        <authorList>
            <person name="Nowell W R."/>
        </authorList>
    </citation>
    <scope>NUCLEOTIDE SEQUENCE</scope>
</reference>
<keyword evidence="1" id="KW-0106">Calcium</keyword>
<evidence type="ECO:0000259" key="2">
    <source>
        <dbReference type="PROSITE" id="PS50222"/>
    </source>
</evidence>
<gene>
    <name evidence="3" type="ORF">PYM288_LOCUS11542</name>
</gene>
<dbReference type="EMBL" id="CAJNOH010000196">
    <property type="protein sequence ID" value="CAF0940105.1"/>
    <property type="molecule type" value="Genomic_DNA"/>
</dbReference>
<dbReference type="InterPro" id="IPR056073">
    <property type="entry name" value="DUF7656"/>
</dbReference>
<dbReference type="Pfam" id="PF24674">
    <property type="entry name" value="MACPF_SNTX"/>
    <property type="match status" value="1"/>
</dbReference>
<dbReference type="PROSITE" id="PS00018">
    <property type="entry name" value="EF_HAND_1"/>
    <property type="match status" value="1"/>
</dbReference>
<feature type="domain" description="EF-hand" evidence="2">
    <location>
        <begin position="580"/>
        <end position="603"/>
    </location>
</feature>
<dbReference type="Gene3D" id="1.10.238.10">
    <property type="entry name" value="EF-hand"/>
    <property type="match status" value="1"/>
</dbReference>
<sequence length="959" mass="111732">MTSAAGGTTTKQAFGRHGFIGSLYDIRSDRFEGGNLFNRPLPPSIVLTTDSANSDYIVDENLSQKETFNKLNIEASMKLSLLAGLLKVEGSAKYLNQTKTDSRTVRVTFMLNFKTKQEHLQISSADLYNYFSSDALENRNATHCVIGIIWGARVAATFEQILSSSEAAEELQGRLAVSLKKVAIEASGEGGLEHTHNENSKFESLKINFSGDILIEDVPHTIDDVFNIFKKVPSLLKKLNDGKGQQLEFELYPLQRMAEIFKHELRIQRMIKEVSNSVVTRIENIFEQIIQGKRMMNDFLGTIEPWKNWILSDWIEIIYVRQQQLAGVELETQRQLASLLENIRRGETDEKTMVDLLDKFEEENPCSVMSIKNFLKSNAYIMSKIESLSEFDQQVLDEIHEKTPKTPNPTILLKNLKSIDDFVQKYYDNDIYLLHISNEWEEKNRVNWYKQLRCFTYLYKLGQKSEVKKDIFRVIDHDLHVGLDHKPDTCVIYHAHRGIITTKDYYHMSLTQLSLQQIRDIKIENKFLTLSNTDIEKWHKEFIESHPSGELNENEWVAEFQKLYPKGDPRHFCNLSFPIIDRDHNGFISFVEFMSAISLALPSDMEKKVTLVFAICAHNNDEVDREALIQFLEAVIQLEDRTDSTDTNVTKSIVNNIMKFHNRKNNEKITREEFISCLKANYEWCMAFLPTLPTLSISSHYQRNENAAKPLCKWGSQCRQRRDHSHCKLFYHPANQRDESDQEENVDRTPCGWGSDCTDQSREHRAKFSHSRDGKQQDHKRKRCFNGVNCLLQFSEKGTNHNLKYSHPCRFAELCRHPEEHLTHEPHQVPNCKFDKNCRNLDDPIHRSRYRHTDLPYFLIPCRDQHRCHKTSNEHLIKFSHGEEVFETKERTQNSDHNQRKPCKWGSQCRDIADATHRKEYSHSSKTQHENDHRIPCQWKAQCHDHSNHHRAKFSHPST</sequence>
<evidence type="ECO:0000313" key="3">
    <source>
        <dbReference type="EMBL" id="CAF0940105.1"/>
    </source>
</evidence>
<dbReference type="SUPFAM" id="SSF47473">
    <property type="entry name" value="EF-hand"/>
    <property type="match status" value="1"/>
</dbReference>
<evidence type="ECO:0000313" key="4">
    <source>
        <dbReference type="Proteomes" id="UP000663854"/>
    </source>
</evidence>
<dbReference type="PROSITE" id="PS50222">
    <property type="entry name" value="EF_HAND_2"/>
    <property type="match status" value="1"/>
</dbReference>
<dbReference type="InterPro" id="IPR011992">
    <property type="entry name" value="EF-hand-dom_pair"/>
</dbReference>
<dbReference type="InterPro" id="IPR018247">
    <property type="entry name" value="EF_Hand_1_Ca_BS"/>
</dbReference>
<dbReference type="Proteomes" id="UP000663854">
    <property type="component" value="Unassembled WGS sequence"/>
</dbReference>
<protein>
    <recommendedName>
        <fullName evidence="2">EF-hand domain-containing protein</fullName>
    </recommendedName>
</protein>
<dbReference type="InterPro" id="IPR056072">
    <property type="entry name" value="SNTX_MACPF/CDC-like_dom"/>
</dbReference>
<dbReference type="InterPro" id="IPR002048">
    <property type="entry name" value="EF_hand_dom"/>
</dbReference>
<comment type="caution">
    <text evidence="3">The sequence shown here is derived from an EMBL/GenBank/DDBJ whole genome shotgun (WGS) entry which is preliminary data.</text>
</comment>
<proteinExistence type="predicted"/>
<name>A0A814CCD5_9BILA</name>
<dbReference type="PANTHER" id="PTHR31594:SF14">
    <property type="entry name" value="FIBRONECTIN TYPE-III DOMAIN-CONTAINING PROTEIN"/>
    <property type="match status" value="1"/>
</dbReference>
<dbReference type="GO" id="GO:0005509">
    <property type="term" value="F:calcium ion binding"/>
    <property type="evidence" value="ECO:0007669"/>
    <property type="project" value="InterPro"/>
</dbReference>
<dbReference type="AlphaFoldDB" id="A0A814CCD5"/>
<evidence type="ECO:0000256" key="1">
    <source>
        <dbReference type="ARBA" id="ARBA00022837"/>
    </source>
</evidence>
<dbReference type="PANTHER" id="PTHR31594">
    <property type="entry name" value="AIG1-TYPE G DOMAIN-CONTAINING PROTEIN"/>
    <property type="match status" value="1"/>
</dbReference>
<dbReference type="Pfam" id="PF24676">
    <property type="entry name" value="DUF7656"/>
    <property type="match status" value="1"/>
</dbReference>
<accession>A0A814CCD5</accession>